<reference evidence="1 2" key="1">
    <citation type="journal article" date="2018" name="Sci. Rep.">
        <title>Genomic signatures of local adaptation to the degree of environmental predictability in rotifers.</title>
        <authorList>
            <person name="Franch-Gras L."/>
            <person name="Hahn C."/>
            <person name="Garcia-Roger E.M."/>
            <person name="Carmona M.J."/>
            <person name="Serra M."/>
            <person name="Gomez A."/>
        </authorList>
    </citation>
    <scope>NUCLEOTIDE SEQUENCE [LARGE SCALE GENOMIC DNA]</scope>
    <source>
        <strain evidence="1">HYR1</strain>
    </source>
</reference>
<dbReference type="Proteomes" id="UP000276133">
    <property type="component" value="Unassembled WGS sequence"/>
</dbReference>
<proteinExistence type="predicted"/>
<evidence type="ECO:0000313" key="2">
    <source>
        <dbReference type="Proteomes" id="UP000276133"/>
    </source>
</evidence>
<name>A0A3M7STY6_BRAPC</name>
<accession>A0A3M7STY6</accession>
<dbReference type="EMBL" id="REGN01000774">
    <property type="protein sequence ID" value="RNA39206.1"/>
    <property type="molecule type" value="Genomic_DNA"/>
</dbReference>
<evidence type="ECO:0000313" key="1">
    <source>
        <dbReference type="EMBL" id="RNA39206.1"/>
    </source>
</evidence>
<gene>
    <name evidence="1" type="ORF">BpHYR1_009524</name>
</gene>
<keyword evidence="2" id="KW-1185">Reference proteome</keyword>
<sequence>MIISDSQIIDNRRSEITKALFLIFKSKIWDDIEINDFIKTIKLSSFKILILEIIKKCVIL</sequence>
<protein>
    <submittedName>
        <fullName evidence="1">Uncharacterized protein</fullName>
    </submittedName>
</protein>
<organism evidence="1 2">
    <name type="scientific">Brachionus plicatilis</name>
    <name type="common">Marine rotifer</name>
    <name type="synonym">Brachionus muelleri</name>
    <dbReference type="NCBI Taxonomy" id="10195"/>
    <lineage>
        <taxon>Eukaryota</taxon>
        <taxon>Metazoa</taxon>
        <taxon>Spiralia</taxon>
        <taxon>Gnathifera</taxon>
        <taxon>Rotifera</taxon>
        <taxon>Eurotatoria</taxon>
        <taxon>Monogononta</taxon>
        <taxon>Pseudotrocha</taxon>
        <taxon>Ploima</taxon>
        <taxon>Brachionidae</taxon>
        <taxon>Brachionus</taxon>
    </lineage>
</organism>
<comment type="caution">
    <text evidence="1">The sequence shown here is derived from an EMBL/GenBank/DDBJ whole genome shotgun (WGS) entry which is preliminary data.</text>
</comment>
<dbReference type="AlphaFoldDB" id="A0A3M7STY6"/>